<dbReference type="EMBL" id="CP003989">
    <property type="protein sequence ID" value="AGA35070.1"/>
    <property type="molecule type" value="Genomic_DNA"/>
</dbReference>
<dbReference type="CDD" id="cd00685">
    <property type="entry name" value="Trans_IPPS_HT"/>
    <property type="match status" value="1"/>
</dbReference>
<accession>L0E1I7</accession>
<dbReference type="GO" id="GO:0004337">
    <property type="term" value="F:(2E,6E)-farnesyl diphosphate synthase activity"/>
    <property type="evidence" value="ECO:0007669"/>
    <property type="project" value="UniProtKB-EC"/>
</dbReference>
<keyword evidence="9" id="KW-1185">Reference proteome</keyword>
<dbReference type="NCBIfam" id="NF007877">
    <property type="entry name" value="PRK10581.1"/>
    <property type="match status" value="1"/>
</dbReference>
<dbReference type="GO" id="GO:0016114">
    <property type="term" value="P:terpenoid biosynthetic process"/>
    <property type="evidence" value="ECO:0007669"/>
    <property type="project" value="UniProtKB-ARBA"/>
</dbReference>
<dbReference type="GO" id="GO:0008654">
    <property type="term" value="P:phospholipid biosynthetic process"/>
    <property type="evidence" value="ECO:0007669"/>
    <property type="project" value="UniProtKB-ARBA"/>
</dbReference>
<keyword evidence="3 7" id="KW-0808">Transferase</keyword>
<evidence type="ECO:0000256" key="6">
    <source>
        <dbReference type="ARBA" id="ARBA00023229"/>
    </source>
</evidence>
<dbReference type="STRING" id="1255043.TVNIR_3434"/>
<dbReference type="PANTHER" id="PTHR43281">
    <property type="entry name" value="FARNESYL DIPHOSPHATE SYNTHASE"/>
    <property type="match status" value="1"/>
</dbReference>
<evidence type="ECO:0000313" key="8">
    <source>
        <dbReference type="EMBL" id="AGA35070.1"/>
    </source>
</evidence>
<gene>
    <name evidence="8" type="primary">ispA [H]</name>
    <name evidence="8" type="ordered locus">TVNIR_3434</name>
</gene>
<name>L0E1I7_THIND</name>
<dbReference type="AlphaFoldDB" id="L0E1I7"/>
<dbReference type="Gene3D" id="1.10.600.10">
    <property type="entry name" value="Farnesyl Diphosphate Synthase"/>
    <property type="match status" value="1"/>
</dbReference>
<dbReference type="InterPro" id="IPR000092">
    <property type="entry name" value="Polyprenyl_synt"/>
</dbReference>
<dbReference type="PROSITE" id="PS00723">
    <property type="entry name" value="POLYPRENYL_SYNTHASE_1"/>
    <property type="match status" value="1"/>
</dbReference>
<keyword evidence="6" id="KW-0414">Isoprene biosynthesis</keyword>
<evidence type="ECO:0000256" key="4">
    <source>
        <dbReference type="ARBA" id="ARBA00022723"/>
    </source>
</evidence>
<evidence type="ECO:0000313" key="9">
    <source>
        <dbReference type="Proteomes" id="UP000010809"/>
    </source>
</evidence>
<dbReference type="PROSITE" id="PS00444">
    <property type="entry name" value="POLYPRENYL_SYNTHASE_2"/>
    <property type="match status" value="1"/>
</dbReference>
<dbReference type="GO" id="GO:0046872">
    <property type="term" value="F:metal ion binding"/>
    <property type="evidence" value="ECO:0007669"/>
    <property type="project" value="UniProtKB-KW"/>
</dbReference>
<dbReference type="GO" id="GO:0005737">
    <property type="term" value="C:cytoplasm"/>
    <property type="evidence" value="ECO:0007669"/>
    <property type="project" value="UniProtKB-ARBA"/>
</dbReference>
<evidence type="ECO:0000256" key="2">
    <source>
        <dbReference type="ARBA" id="ARBA00006706"/>
    </source>
</evidence>
<protein>
    <submittedName>
        <fullName evidence="8">Octaprenyl-diphosphate synthase / Dimethylallyltransferase / Geranyltranstransferase (Farnesyldiphosphate synthase) / Geranylgeranyl pyrophosphate synthetase</fullName>
        <ecNumber evidence="8">2.5.1.1</ecNumber>
        <ecNumber evidence="8">2.5.1.10</ecNumber>
        <ecNumber evidence="8">2.5.1.29</ecNumber>
    </submittedName>
</protein>
<organism evidence="8 9">
    <name type="scientific">Thioalkalivibrio nitratireducens (strain DSM 14787 / UNIQEM 213 / ALEN2)</name>
    <dbReference type="NCBI Taxonomy" id="1255043"/>
    <lineage>
        <taxon>Bacteria</taxon>
        <taxon>Pseudomonadati</taxon>
        <taxon>Pseudomonadota</taxon>
        <taxon>Gammaproteobacteria</taxon>
        <taxon>Chromatiales</taxon>
        <taxon>Ectothiorhodospiraceae</taxon>
        <taxon>Thioalkalivibrio</taxon>
    </lineage>
</organism>
<sequence>MNSQIEAYQKRIEAFLDRMLDSAEAPVPELIAAMRYSTLGGGKRLRPLLVYATGRAVAAPEASLDPIAAAVEMIHVYSLIHDDLPAMDDDDLRRGKPTCHKVYGEATAILAGDALQALAFATLLDAGDGLDTDTRLVLARDLAHASGIRGMAGGQAIDLASEGRSLDITDLETMHRLKTGALIRASVLLPAQAGHADASTQARLGIYADCIGLAFQIRDDVLDVEGDPELLGKACGADSLLEKATFPSLLGLETSRHRATELVDEALASLQPFGTEADLLRFLARYIVERMH</sequence>
<dbReference type="PATRIC" id="fig|1255043.3.peg.3465"/>
<dbReference type="SFLD" id="SFLDS00005">
    <property type="entry name" value="Isoprenoid_Synthase_Type_I"/>
    <property type="match status" value="1"/>
</dbReference>
<dbReference type="EC" id="2.5.1.10" evidence="8"/>
<evidence type="ECO:0000256" key="3">
    <source>
        <dbReference type="ARBA" id="ARBA00022679"/>
    </source>
</evidence>
<dbReference type="InterPro" id="IPR008949">
    <property type="entry name" value="Isoprenoid_synthase_dom_sf"/>
</dbReference>
<dbReference type="GO" id="GO:0004161">
    <property type="term" value="F:dimethylallyltranstransferase activity"/>
    <property type="evidence" value="ECO:0007669"/>
    <property type="project" value="UniProtKB-EC"/>
</dbReference>
<dbReference type="InterPro" id="IPR033749">
    <property type="entry name" value="Polyprenyl_synt_CS"/>
</dbReference>
<dbReference type="PANTHER" id="PTHR43281:SF1">
    <property type="entry name" value="FARNESYL DIPHOSPHATE SYNTHASE"/>
    <property type="match status" value="1"/>
</dbReference>
<proteinExistence type="inferred from homology"/>
<reference evidence="8" key="1">
    <citation type="submission" date="2015-12" db="EMBL/GenBank/DDBJ databases">
        <authorList>
            <person name="Tikhonova T.V."/>
            <person name="Pavlov A.R."/>
            <person name="Beletsky A.V."/>
            <person name="Mardanov A.V."/>
            <person name="Sorokin D.Y."/>
            <person name="Ravin N.V."/>
            <person name="Popov V.O."/>
        </authorList>
    </citation>
    <scope>NUCLEOTIDE SEQUENCE</scope>
    <source>
        <strain evidence="8">DSM 14787</strain>
    </source>
</reference>
<comment type="similarity">
    <text evidence="2 7">Belongs to the FPP/GGPP synthase family.</text>
</comment>
<dbReference type="OrthoDB" id="9805316at2"/>
<dbReference type="GO" id="GO:0004311">
    <property type="term" value="F:geranylgeranyl diphosphate synthase activity"/>
    <property type="evidence" value="ECO:0007669"/>
    <property type="project" value="UniProtKB-EC"/>
</dbReference>
<dbReference type="KEGG" id="tni:TVNIR_3434"/>
<dbReference type="HOGENOM" id="CLU_014015_0_0_6"/>
<dbReference type="SFLD" id="SFLDG01017">
    <property type="entry name" value="Polyprenyl_Transferase_Like"/>
    <property type="match status" value="1"/>
</dbReference>
<dbReference type="EC" id="2.5.1.1" evidence="8"/>
<comment type="cofactor">
    <cofactor evidence="1">
        <name>Mg(2+)</name>
        <dbReference type="ChEBI" id="CHEBI:18420"/>
    </cofactor>
</comment>
<dbReference type="RefSeq" id="WP_015260169.1">
    <property type="nucleotide sequence ID" value="NC_019902.2"/>
</dbReference>
<dbReference type="NCBIfam" id="NF045485">
    <property type="entry name" value="FPPsyn"/>
    <property type="match status" value="1"/>
</dbReference>
<keyword evidence="4" id="KW-0479">Metal-binding</keyword>
<dbReference type="EC" id="2.5.1.29" evidence="8"/>
<dbReference type="Proteomes" id="UP000010809">
    <property type="component" value="Chromosome"/>
</dbReference>
<keyword evidence="5" id="KW-0460">Magnesium</keyword>
<dbReference type="SUPFAM" id="SSF48576">
    <property type="entry name" value="Terpenoid synthases"/>
    <property type="match status" value="1"/>
</dbReference>
<dbReference type="InterPro" id="IPR053378">
    <property type="entry name" value="Prenyl_diphosphate_synthase"/>
</dbReference>
<evidence type="ECO:0000256" key="1">
    <source>
        <dbReference type="ARBA" id="ARBA00001946"/>
    </source>
</evidence>
<dbReference type="eggNOG" id="COG0142">
    <property type="taxonomic scope" value="Bacteria"/>
</dbReference>
<evidence type="ECO:0000256" key="5">
    <source>
        <dbReference type="ARBA" id="ARBA00022842"/>
    </source>
</evidence>
<dbReference type="FunFam" id="1.10.600.10:FF:000001">
    <property type="entry name" value="Geranylgeranyl diphosphate synthase"/>
    <property type="match status" value="1"/>
</dbReference>
<dbReference type="Pfam" id="PF00348">
    <property type="entry name" value="polyprenyl_synt"/>
    <property type="match status" value="1"/>
</dbReference>
<evidence type="ECO:0000256" key="7">
    <source>
        <dbReference type="RuleBase" id="RU004466"/>
    </source>
</evidence>